<dbReference type="InterPro" id="IPR035929">
    <property type="entry name" value="CoaB-like_sf"/>
</dbReference>
<sequence>MKILVTAGDTYEPIDDVRKVTHMATGRLGSLIADEFAKQGAKVTFICGEHSIRPTLKMEKIIEIQGVVSLQKTLKDLLSHTQFDSLVHSMAVSDYTIRGLVTEDDLIKKFLKIIPYIKNISNQKEMFSYIKEAFSSALYNAEGKISSDYESLLVFMDRAPKVISCVKQMQPNTILVGFKLLSNVDEETLVAAAKEQMQLSGSDFVLANDLADIDGDNHKGLLISSKGIIDRPATKQDIAKSIVNHVTNCIGRD</sequence>
<dbReference type="EMBL" id="LN879430">
    <property type="protein sequence ID" value="CUH93428.1"/>
    <property type="molecule type" value="Genomic_DNA"/>
</dbReference>
<organism evidence="2 3">
    <name type="scientific">Herbinix luporum</name>
    <dbReference type="NCBI Taxonomy" id="1679721"/>
    <lineage>
        <taxon>Bacteria</taxon>
        <taxon>Bacillati</taxon>
        <taxon>Bacillota</taxon>
        <taxon>Clostridia</taxon>
        <taxon>Lachnospirales</taxon>
        <taxon>Lachnospiraceae</taxon>
        <taxon>Herbinix</taxon>
    </lineage>
</organism>
<gene>
    <name evidence="2" type="ORF">SD1D_1888</name>
</gene>
<evidence type="ECO:0000313" key="2">
    <source>
        <dbReference type="EMBL" id="CUH93428.1"/>
    </source>
</evidence>
<proteinExistence type="predicted"/>
<protein>
    <recommendedName>
        <fullName evidence="1">DNA/pantothenate metabolism flavoprotein C-terminal domain-containing protein</fullName>
    </recommendedName>
</protein>
<dbReference type="Proteomes" id="UP000196053">
    <property type="component" value="Chromosome I"/>
</dbReference>
<dbReference type="Gene3D" id="3.40.50.10300">
    <property type="entry name" value="CoaB-like"/>
    <property type="match status" value="1"/>
</dbReference>
<feature type="domain" description="DNA/pantothenate metabolism flavoprotein C-terminal" evidence="1">
    <location>
        <begin position="141"/>
        <end position="248"/>
    </location>
</feature>
<accession>A0A0K8J7X5</accession>
<dbReference type="GO" id="GO:0003824">
    <property type="term" value="F:catalytic activity"/>
    <property type="evidence" value="ECO:0007669"/>
    <property type="project" value="UniProtKB-ARBA"/>
</dbReference>
<dbReference type="SUPFAM" id="SSF102645">
    <property type="entry name" value="CoaB-like"/>
    <property type="match status" value="1"/>
</dbReference>
<name>A0A0K8J7X5_9FIRM</name>
<dbReference type="RefSeq" id="WP_058258673.1">
    <property type="nucleotide sequence ID" value="NZ_DUPS01000009.1"/>
</dbReference>
<keyword evidence="3" id="KW-1185">Reference proteome</keyword>
<evidence type="ECO:0000313" key="3">
    <source>
        <dbReference type="Proteomes" id="UP000196053"/>
    </source>
</evidence>
<reference evidence="3" key="1">
    <citation type="submission" date="2015-09" db="EMBL/GenBank/DDBJ databases">
        <authorList>
            <person name="Wibberg D."/>
        </authorList>
    </citation>
    <scope>NUCLEOTIDE SEQUENCE [LARGE SCALE GENOMIC DNA]</scope>
    <source>
        <strain evidence="3">SD1D</strain>
    </source>
</reference>
<dbReference type="KEGG" id="hsd:SD1D_1888"/>
<dbReference type="AlphaFoldDB" id="A0A0K8J7X5"/>
<feature type="domain" description="DNA/pantothenate metabolism flavoprotein C-terminal" evidence="1">
    <location>
        <begin position="2"/>
        <end position="99"/>
    </location>
</feature>
<dbReference type="GO" id="GO:0015937">
    <property type="term" value="P:coenzyme A biosynthetic process"/>
    <property type="evidence" value="ECO:0007669"/>
    <property type="project" value="UniProtKB-ARBA"/>
</dbReference>
<dbReference type="InterPro" id="IPR007085">
    <property type="entry name" value="DNA/pantothenate-metab_flavo_C"/>
</dbReference>
<evidence type="ECO:0000259" key="1">
    <source>
        <dbReference type="Pfam" id="PF04127"/>
    </source>
</evidence>
<dbReference type="Pfam" id="PF04127">
    <property type="entry name" value="DFP"/>
    <property type="match status" value="2"/>
</dbReference>
<dbReference type="OrthoDB" id="9802554at2"/>